<protein>
    <submittedName>
        <fullName evidence="1">Uncharacterized protein</fullName>
    </submittedName>
</protein>
<dbReference type="RefSeq" id="WP_378250815.1">
    <property type="nucleotide sequence ID" value="NZ_JBHSKF010000019.1"/>
</dbReference>
<sequence length="101" mass="11393">MADLIPNHDNLPQSTGSFRADRAMYRSARDIQVQTRLADYKVQAHAALAGRIMEHAIEVDMRRRALAGNDEILGAILTDIEMNFLSSAKRVQTKLFNEFGF</sequence>
<dbReference type="Proteomes" id="UP001596157">
    <property type="component" value="Unassembled WGS sequence"/>
</dbReference>
<reference evidence="2" key="1">
    <citation type="journal article" date="2019" name="Int. J. Syst. Evol. Microbiol.">
        <title>The Global Catalogue of Microorganisms (GCM) 10K type strain sequencing project: providing services to taxonomists for standard genome sequencing and annotation.</title>
        <authorList>
            <consortium name="The Broad Institute Genomics Platform"/>
            <consortium name="The Broad Institute Genome Sequencing Center for Infectious Disease"/>
            <person name="Wu L."/>
            <person name="Ma J."/>
        </authorList>
    </citation>
    <scope>NUCLEOTIDE SEQUENCE [LARGE SCALE GENOMIC DNA]</scope>
    <source>
        <strain evidence="2">CCUG 59778</strain>
    </source>
</reference>
<evidence type="ECO:0000313" key="2">
    <source>
        <dbReference type="Proteomes" id="UP001596157"/>
    </source>
</evidence>
<proteinExistence type="predicted"/>
<accession>A0ABW0EYA5</accession>
<gene>
    <name evidence="1" type="ORF">ACFPM7_28030</name>
</gene>
<keyword evidence="2" id="KW-1185">Reference proteome</keyword>
<dbReference type="EMBL" id="JBHSKF010000019">
    <property type="protein sequence ID" value="MFC5290916.1"/>
    <property type="molecule type" value="Genomic_DNA"/>
</dbReference>
<comment type="caution">
    <text evidence="1">The sequence shown here is derived from an EMBL/GenBank/DDBJ whole genome shotgun (WGS) entry which is preliminary data.</text>
</comment>
<name>A0ABW0EYA5_9PSEU</name>
<organism evidence="1 2">
    <name type="scientific">Actinokineospora guangxiensis</name>
    <dbReference type="NCBI Taxonomy" id="1490288"/>
    <lineage>
        <taxon>Bacteria</taxon>
        <taxon>Bacillati</taxon>
        <taxon>Actinomycetota</taxon>
        <taxon>Actinomycetes</taxon>
        <taxon>Pseudonocardiales</taxon>
        <taxon>Pseudonocardiaceae</taxon>
        <taxon>Actinokineospora</taxon>
    </lineage>
</organism>
<evidence type="ECO:0000313" key="1">
    <source>
        <dbReference type="EMBL" id="MFC5290916.1"/>
    </source>
</evidence>